<dbReference type="Gene3D" id="3.30.530.20">
    <property type="match status" value="1"/>
</dbReference>
<dbReference type="Gramene" id="KZN04561">
    <property type="protein sequence ID" value="KZN04561"/>
    <property type="gene ID" value="DCAR_005398"/>
</dbReference>
<sequence>MVSELIKSVEFLEGDGGVGTVRLVHLGEATELSKTSDSPSCTCFDGMDFKCFDVLKQGEGFSRPMPLHFSYKTVVM</sequence>
<evidence type="ECO:0000313" key="2">
    <source>
        <dbReference type="Proteomes" id="UP000077755"/>
    </source>
</evidence>
<gene>
    <name evidence="1" type="ORF">DCAR_0206052</name>
</gene>
<dbReference type="AlphaFoldDB" id="A0A166D0A0"/>
<keyword evidence="2" id="KW-1185">Reference proteome</keyword>
<name>A0A166D0A0_DAUCS</name>
<reference evidence="1" key="1">
    <citation type="journal article" date="2016" name="Nat. Genet.">
        <title>A high-quality carrot genome assembly provides new insights into carotenoid accumulation and asterid genome evolution.</title>
        <authorList>
            <person name="Iorizzo M."/>
            <person name="Ellison S."/>
            <person name="Senalik D."/>
            <person name="Zeng P."/>
            <person name="Satapoomin P."/>
            <person name="Huang J."/>
            <person name="Bowman M."/>
            <person name="Iovene M."/>
            <person name="Sanseverino W."/>
            <person name="Cavagnaro P."/>
            <person name="Yildiz M."/>
            <person name="Macko-Podgorni A."/>
            <person name="Moranska E."/>
            <person name="Grzebelus E."/>
            <person name="Grzebelus D."/>
            <person name="Ashrafi H."/>
            <person name="Zheng Z."/>
            <person name="Cheng S."/>
            <person name="Spooner D."/>
            <person name="Van Deynze A."/>
            <person name="Simon P."/>
        </authorList>
    </citation>
    <scope>NUCLEOTIDE SEQUENCE</scope>
    <source>
        <tissue evidence="1">Leaf</tissue>
    </source>
</reference>
<reference evidence="1" key="2">
    <citation type="submission" date="2022-03" db="EMBL/GenBank/DDBJ databases">
        <title>Draft title - Genomic analysis of global carrot germplasm unveils the trajectory of domestication and the origin of high carotenoid orange carrot.</title>
        <authorList>
            <person name="Iorizzo M."/>
            <person name="Ellison S."/>
            <person name="Senalik D."/>
            <person name="Macko-Podgorni A."/>
            <person name="Grzebelus D."/>
            <person name="Bostan H."/>
            <person name="Rolling W."/>
            <person name="Curaba J."/>
            <person name="Simon P."/>
        </authorList>
    </citation>
    <scope>NUCLEOTIDE SEQUENCE</scope>
    <source>
        <tissue evidence="1">Leaf</tissue>
    </source>
</reference>
<evidence type="ECO:0000313" key="1">
    <source>
        <dbReference type="EMBL" id="WOG86833.1"/>
    </source>
</evidence>
<dbReference type="EMBL" id="CP093344">
    <property type="protein sequence ID" value="WOG86833.1"/>
    <property type="molecule type" value="Genomic_DNA"/>
</dbReference>
<accession>A0A166D0A0</accession>
<dbReference type="InterPro" id="IPR023393">
    <property type="entry name" value="START-like_dom_sf"/>
</dbReference>
<protein>
    <submittedName>
        <fullName evidence="1">Uncharacterized protein</fullName>
    </submittedName>
</protein>
<dbReference type="Proteomes" id="UP000077755">
    <property type="component" value="Chromosome 2"/>
</dbReference>
<proteinExistence type="predicted"/>
<organism evidence="1 2">
    <name type="scientific">Daucus carota subsp. sativus</name>
    <name type="common">Carrot</name>
    <dbReference type="NCBI Taxonomy" id="79200"/>
    <lineage>
        <taxon>Eukaryota</taxon>
        <taxon>Viridiplantae</taxon>
        <taxon>Streptophyta</taxon>
        <taxon>Embryophyta</taxon>
        <taxon>Tracheophyta</taxon>
        <taxon>Spermatophyta</taxon>
        <taxon>Magnoliopsida</taxon>
        <taxon>eudicotyledons</taxon>
        <taxon>Gunneridae</taxon>
        <taxon>Pentapetalae</taxon>
        <taxon>asterids</taxon>
        <taxon>campanulids</taxon>
        <taxon>Apiales</taxon>
        <taxon>Apiaceae</taxon>
        <taxon>Apioideae</taxon>
        <taxon>Scandiceae</taxon>
        <taxon>Daucinae</taxon>
        <taxon>Daucus</taxon>
        <taxon>Daucus sect. Daucus</taxon>
    </lineage>
</organism>